<reference evidence="1" key="1">
    <citation type="submission" date="2020-09" db="EMBL/GenBank/DDBJ databases">
        <title>Pelagicoccus enzymogenes sp. nov. with an EPS production, isolated from marine sediment.</title>
        <authorList>
            <person name="Feng X."/>
        </authorList>
    </citation>
    <scope>NUCLEOTIDE SEQUENCE</scope>
    <source>
        <strain evidence="1">NFK12</strain>
    </source>
</reference>
<dbReference type="RefSeq" id="WP_191617171.1">
    <property type="nucleotide sequence ID" value="NZ_JACYFG010000032.1"/>
</dbReference>
<dbReference type="AlphaFoldDB" id="A0A927F858"/>
<accession>A0A927F858</accession>
<dbReference type="Proteomes" id="UP000622317">
    <property type="component" value="Unassembled WGS sequence"/>
</dbReference>
<organism evidence="1 2">
    <name type="scientific">Pelagicoccus enzymogenes</name>
    <dbReference type="NCBI Taxonomy" id="2773457"/>
    <lineage>
        <taxon>Bacteria</taxon>
        <taxon>Pseudomonadati</taxon>
        <taxon>Verrucomicrobiota</taxon>
        <taxon>Opitutia</taxon>
        <taxon>Puniceicoccales</taxon>
        <taxon>Pelagicoccaceae</taxon>
        <taxon>Pelagicoccus</taxon>
    </lineage>
</organism>
<name>A0A927F858_9BACT</name>
<gene>
    <name evidence="1" type="ORF">IEN85_11175</name>
</gene>
<dbReference type="EMBL" id="JACYFG010000032">
    <property type="protein sequence ID" value="MBD5780052.1"/>
    <property type="molecule type" value="Genomic_DNA"/>
</dbReference>
<comment type="caution">
    <text evidence="1">The sequence shown here is derived from an EMBL/GenBank/DDBJ whole genome shotgun (WGS) entry which is preliminary data.</text>
</comment>
<evidence type="ECO:0000313" key="1">
    <source>
        <dbReference type="EMBL" id="MBD5780052.1"/>
    </source>
</evidence>
<evidence type="ECO:0000313" key="2">
    <source>
        <dbReference type="Proteomes" id="UP000622317"/>
    </source>
</evidence>
<protein>
    <submittedName>
        <fullName evidence="1">Carbohydrate-binding protein</fullName>
    </submittedName>
</protein>
<sequence>MKITHTDRLGKKLSEASGENSVEIEILGEFGFEDILIFEMEPGSFVEVDIDPTFNKSIVYAPDGKIVYQLPVGPKARAYDPEAFKGERHLITMERVSREWLAKRRNLAMNSLDTRWDTGYFPHASANVVTRDEPWFEAKNAIDGHLSRVGHGAWPYQSWGGGLRDDLVFRLDFGREVLIDEIVIYLRADYADDHDINWESGVVTFSDGEKMPISMKKVEEGQSYAFAEKKVTWIELSELKREISAAFSALTQIEVFGRDIL</sequence>
<proteinExistence type="predicted"/>
<keyword evidence="2" id="KW-1185">Reference proteome</keyword>